<name>N9PW08_9GAMM</name>
<dbReference type="Proteomes" id="UP000652691">
    <property type="component" value="Unassembled WGS sequence"/>
</dbReference>
<feature type="transmembrane region" description="Helical" evidence="1">
    <location>
        <begin position="15"/>
        <end position="37"/>
    </location>
</feature>
<dbReference type="GeneID" id="80102857"/>
<reference evidence="3 5" key="2">
    <citation type="journal article" date="2014" name="Int. J. Syst. Evol. Microbiol.">
        <title>Complete genome sequence of Corynebacterium casei LMG S-19264T (=DSM 44701T), isolated from a smear-ripened cheese.</title>
        <authorList>
            <consortium name="US DOE Joint Genome Institute (JGI-PGF)"/>
            <person name="Walter F."/>
            <person name="Albersmeier A."/>
            <person name="Kalinowski J."/>
            <person name="Ruckert C."/>
        </authorList>
    </citation>
    <scope>NUCLEOTIDE SEQUENCE [LARGE SCALE GENOMIC DNA]</scope>
    <source>
        <strain evidence="3 5">CCM 8635</strain>
    </source>
</reference>
<dbReference type="EMBL" id="BMDA01000001">
    <property type="protein sequence ID" value="GGH25800.1"/>
    <property type="molecule type" value="Genomic_DNA"/>
</dbReference>
<dbReference type="Proteomes" id="UP000013200">
    <property type="component" value="Unassembled WGS sequence"/>
</dbReference>
<dbReference type="EMBL" id="APSA01000007">
    <property type="protein sequence ID" value="ENX37693.1"/>
    <property type="molecule type" value="Genomic_DNA"/>
</dbReference>
<protein>
    <submittedName>
        <fullName evidence="2">Uncharacterized protein</fullName>
    </submittedName>
</protein>
<dbReference type="RefSeq" id="WP_005287796.1">
    <property type="nucleotide sequence ID" value="NZ_BMDA01000001.1"/>
</dbReference>
<dbReference type="PATRIC" id="fig|1217698.3.peg.2964"/>
<evidence type="ECO:0000256" key="1">
    <source>
        <dbReference type="SAM" id="Phobius"/>
    </source>
</evidence>
<dbReference type="HOGENOM" id="CLU_2784480_0_0_6"/>
<proteinExistence type="predicted"/>
<gene>
    <name evidence="2" type="ORF">F888_03036</name>
    <name evidence="3" type="ORF">GCM10007354_02790</name>
</gene>
<evidence type="ECO:0000313" key="3">
    <source>
        <dbReference type="EMBL" id="GGH25800.1"/>
    </source>
</evidence>
<comment type="caution">
    <text evidence="2">The sequence shown here is derived from an EMBL/GenBank/DDBJ whole genome shotgun (WGS) entry which is preliminary data.</text>
</comment>
<evidence type="ECO:0000313" key="2">
    <source>
        <dbReference type="EMBL" id="ENX37693.1"/>
    </source>
</evidence>
<dbReference type="AlphaFoldDB" id="N9PW08"/>
<evidence type="ECO:0000313" key="5">
    <source>
        <dbReference type="Proteomes" id="UP000652691"/>
    </source>
</evidence>
<keyword evidence="1" id="KW-0472">Membrane</keyword>
<keyword evidence="1" id="KW-0812">Transmembrane</keyword>
<reference evidence="3" key="3">
    <citation type="submission" date="2024-03" db="EMBL/GenBank/DDBJ databases">
        <authorList>
            <person name="Sun Q."/>
            <person name="Sedlacek I."/>
        </authorList>
    </citation>
    <scope>NUCLEOTIDE SEQUENCE</scope>
    <source>
        <strain evidence="3">CCM 8635</strain>
    </source>
</reference>
<sequence>MKNFVSKFQYRDKKLGWLIFGLMFVLQILIILGNVAVQDHKNQNTAQPILEIQPLNLFKKMPKPSRAH</sequence>
<dbReference type="NCBIfam" id="NF040911">
    <property type="entry name" value="KGW_Acineto"/>
    <property type="match status" value="1"/>
</dbReference>
<keyword evidence="4" id="KW-1185">Reference proteome</keyword>
<accession>N9PW08</accession>
<evidence type="ECO:0000313" key="4">
    <source>
        <dbReference type="Proteomes" id="UP000013200"/>
    </source>
</evidence>
<keyword evidence="1" id="KW-1133">Transmembrane helix</keyword>
<reference evidence="2 4" key="1">
    <citation type="submission" date="2013-02" db="EMBL/GenBank/DDBJ databases">
        <title>The Genome Sequence of Acinetobacter sp. NIPH 3623.</title>
        <authorList>
            <consortium name="The Broad Institute Genome Sequencing Platform"/>
            <consortium name="The Broad Institute Genome Sequencing Center for Infectious Disease"/>
            <person name="Cerqueira G."/>
            <person name="Feldgarden M."/>
            <person name="Courvalin P."/>
            <person name="Perichon B."/>
            <person name="Grillot-Courvalin C."/>
            <person name="Clermont D."/>
            <person name="Rocha E."/>
            <person name="Yoon E.-J."/>
            <person name="Nemec A."/>
            <person name="Walker B."/>
            <person name="Young S.K."/>
            <person name="Zeng Q."/>
            <person name="Gargeya S."/>
            <person name="Fitzgerald M."/>
            <person name="Haas B."/>
            <person name="Abouelleil A."/>
            <person name="Alvarado L."/>
            <person name="Arachchi H.M."/>
            <person name="Berlin A.M."/>
            <person name="Chapman S.B."/>
            <person name="Dewar J."/>
            <person name="Goldberg J."/>
            <person name="Griggs A."/>
            <person name="Gujja S."/>
            <person name="Hansen M."/>
            <person name="Howarth C."/>
            <person name="Imamovic A."/>
            <person name="Larimer J."/>
            <person name="McCowan C."/>
            <person name="Murphy C."/>
            <person name="Neiman D."/>
            <person name="Pearson M."/>
            <person name="Priest M."/>
            <person name="Roberts A."/>
            <person name="Saif S."/>
            <person name="Shea T."/>
            <person name="Sisk P."/>
            <person name="Sykes S."/>
            <person name="Wortman J."/>
            <person name="Nusbaum C."/>
            <person name="Birren B."/>
        </authorList>
    </citation>
    <scope>NUCLEOTIDE SEQUENCE [LARGE SCALE GENOMIC DNA]</scope>
    <source>
        <strain evidence="2 4">NIPH 3623</strain>
    </source>
</reference>
<organism evidence="2 4">
    <name type="scientific">Acinetobacter courvalinii</name>
    <dbReference type="NCBI Taxonomy" id="280147"/>
    <lineage>
        <taxon>Bacteria</taxon>
        <taxon>Pseudomonadati</taxon>
        <taxon>Pseudomonadota</taxon>
        <taxon>Gammaproteobacteria</taxon>
        <taxon>Moraxellales</taxon>
        <taxon>Moraxellaceae</taxon>
        <taxon>Acinetobacter</taxon>
    </lineage>
</organism>
<dbReference type="STRING" id="1217698.F888_03036"/>